<keyword evidence="2" id="KW-1133">Transmembrane helix</keyword>
<dbReference type="HOGENOM" id="CLU_2997920_0_0_1"/>
<keyword evidence="2" id="KW-0472">Membrane</keyword>
<evidence type="ECO:0000313" key="3">
    <source>
        <dbReference type="EMBL" id="KIM20193.1"/>
    </source>
</evidence>
<name>A0A0C2W116_SERVB</name>
<protein>
    <submittedName>
        <fullName evidence="3">Uncharacterized protein</fullName>
    </submittedName>
</protein>
<evidence type="ECO:0000313" key="4">
    <source>
        <dbReference type="Proteomes" id="UP000054097"/>
    </source>
</evidence>
<evidence type="ECO:0000256" key="2">
    <source>
        <dbReference type="SAM" id="Phobius"/>
    </source>
</evidence>
<sequence>MPGPRANIIIKGLFFVVVFLTPVGWVLMTAVIVRDKREREKHHVARREKKSDYERFP</sequence>
<reference evidence="3 4" key="1">
    <citation type="submission" date="2014-04" db="EMBL/GenBank/DDBJ databases">
        <authorList>
            <consortium name="DOE Joint Genome Institute"/>
            <person name="Kuo A."/>
            <person name="Zuccaro A."/>
            <person name="Kohler A."/>
            <person name="Nagy L.G."/>
            <person name="Floudas D."/>
            <person name="Copeland A."/>
            <person name="Barry K.W."/>
            <person name="Cichocki N."/>
            <person name="Veneault-Fourrey C."/>
            <person name="LaButti K."/>
            <person name="Lindquist E.A."/>
            <person name="Lipzen A."/>
            <person name="Lundell T."/>
            <person name="Morin E."/>
            <person name="Murat C."/>
            <person name="Sun H."/>
            <person name="Tunlid A."/>
            <person name="Henrissat B."/>
            <person name="Grigoriev I.V."/>
            <person name="Hibbett D.S."/>
            <person name="Martin F."/>
            <person name="Nordberg H.P."/>
            <person name="Cantor M.N."/>
            <person name="Hua S.X."/>
        </authorList>
    </citation>
    <scope>NUCLEOTIDE SEQUENCE [LARGE SCALE GENOMIC DNA]</scope>
    <source>
        <strain evidence="3 4">MAFF 305830</strain>
    </source>
</reference>
<feature type="compositionally biased region" description="Basic residues" evidence="1">
    <location>
        <begin position="39"/>
        <end position="48"/>
    </location>
</feature>
<keyword evidence="4" id="KW-1185">Reference proteome</keyword>
<evidence type="ECO:0000256" key="1">
    <source>
        <dbReference type="SAM" id="MobiDB-lite"/>
    </source>
</evidence>
<dbReference type="Proteomes" id="UP000054097">
    <property type="component" value="Unassembled WGS sequence"/>
</dbReference>
<feature type="region of interest" description="Disordered" evidence="1">
    <location>
        <begin position="38"/>
        <end position="57"/>
    </location>
</feature>
<dbReference type="EMBL" id="KN824463">
    <property type="protein sequence ID" value="KIM20193.1"/>
    <property type="molecule type" value="Genomic_DNA"/>
</dbReference>
<organism evidence="3 4">
    <name type="scientific">Serendipita vermifera MAFF 305830</name>
    <dbReference type="NCBI Taxonomy" id="933852"/>
    <lineage>
        <taxon>Eukaryota</taxon>
        <taxon>Fungi</taxon>
        <taxon>Dikarya</taxon>
        <taxon>Basidiomycota</taxon>
        <taxon>Agaricomycotina</taxon>
        <taxon>Agaricomycetes</taxon>
        <taxon>Sebacinales</taxon>
        <taxon>Serendipitaceae</taxon>
        <taxon>Serendipita</taxon>
    </lineage>
</organism>
<dbReference type="AlphaFoldDB" id="A0A0C2W116"/>
<feature type="transmembrane region" description="Helical" evidence="2">
    <location>
        <begin position="12"/>
        <end position="33"/>
    </location>
</feature>
<reference evidence="4" key="2">
    <citation type="submission" date="2015-01" db="EMBL/GenBank/DDBJ databases">
        <title>Evolutionary Origins and Diversification of the Mycorrhizal Mutualists.</title>
        <authorList>
            <consortium name="DOE Joint Genome Institute"/>
            <consortium name="Mycorrhizal Genomics Consortium"/>
            <person name="Kohler A."/>
            <person name="Kuo A."/>
            <person name="Nagy L.G."/>
            <person name="Floudas D."/>
            <person name="Copeland A."/>
            <person name="Barry K.W."/>
            <person name="Cichocki N."/>
            <person name="Veneault-Fourrey C."/>
            <person name="LaButti K."/>
            <person name="Lindquist E.A."/>
            <person name="Lipzen A."/>
            <person name="Lundell T."/>
            <person name="Morin E."/>
            <person name="Murat C."/>
            <person name="Riley R."/>
            <person name="Ohm R."/>
            <person name="Sun H."/>
            <person name="Tunlid A."/>
            <person name="Henrissat B."/>
            <person name="Grigoriev I.V."/>
            <person name="Hibbett D.S."/>
            <person name="Martin F."/>
        </authorList>
    </citation>
    <scope>NUCLEOTIDE SEQUENCE [LARGE SCALE GENOMIC DNA]</scope>
    <source>
        <strain evidence="4">MAFF 305830</strain>
    </source>
</reference>
<gene>
    <name evidence="3" type="ORF">M408DRAFT_334081</name>
</gene>
<keyword evidence="2" id="KW-0812">Transmembrane</keyword>
<accession>A0A0C2W116</accession>
<proteinExistence type="predicted"/>